<dbReference type="AlphaFoldDB" id="A0A9D4IA24"/>
<evidence type="ECO:0000313" key="3">
    <source>
        <dbReference type="Proteomes" id="UP000828390"/>
    </source>
</evidence>
<reference evidence="2" key="2">
    <citation type="submission" date="2020-11" db="EMBL/GenBank/DDBJ databases">
        <authorList>
            <person name="McCartney M.A."/>
            <person name="Auch B."/>
            <person name="Kono T."/>
            <person name="Mallez S."/>
            <person name="Becker A."/>
            <person name="Gohl D.M."/>
            <person name="Silverstein K.A.T."/>
            <person name="Koren S."/>
            <person name="Bechman K.B."/>
            <person name="Herman A."/>
            <person name="Abrahante J.E."/>
            <person name="Garbe J."/>
        </authorList>
    </citation>
    <scope>NUCLEOTIDE SEQUENCE</scope>
    <source>
        <strain evidence="2">Duluth1</strain>
        <tissue evidence="2">Whole animal</tissue>
    </source>
</reference>
<proteinExistence type="predicted"/>
<comment type="caution">
    <text evidence="2">The sequence shown here is derived from an EMBL/GenBank/DDBJ whole genome shotgun (WGS) entry which is preliminary data.</text>
</comment>
<organism evidence="2 3">
    <name type="scientific">Dreissena polymorpha</name>
    <name type="common">Zebra mussel</name>
    <name type="synonym">Mytilus polymorpha</name>
    <dbReference type="NCBI Taxonomy" id="45954"/>
    <lineage>
        <taxon>Eukaryota</taxon>
        <taxon>Metazoa</taxon>
        <taxon>Spiralia</taxon>
        <taxon>Lophotrochozoa</taxon>
        <taxon>Mollusca</taxon>
        <taxon>Bivalvia</taxon>
        <taxon>Autobranchia</taxon>
        <taxon>Heteroconchia</taxon>
        <taxon>Euheterodonta</taxon>
        <taxon>Imparidentia</taxon>
        <taxon>Neoheterodontei</taxon>
        <taxon>Myida</taxon>
        <taxon>Dreissenoidea</taxon>
        <taxon>Dreissenidae</taxon>
        <taxon>Dreissena</taxon>
    </lineage>
</organism>
<evidence type="ECO:0000313" key="2">
    <source>
        <dbReference type="EMBL" id="KAH3752528.1"/>
    </source>
</evidence>
<gene>
    <name evidence="2" type="ORF">DPMN_187149</name>
</gene>
<dbReference type="InterPro" id="IPR028002">
    <property type="entry name" value="Myb_DNA-bind_5"/>
</dbReference>
<keyword evidence="3" id="KW-1185">Reference proteome</keyword>
<sequence length="73" mass="8609">MTAQVHWSMSEKTFVVQLINDRYDELYCRFKGATLGGKKKEQTWQEVADTFNRALINKSVHHNSLQLQCRTMF</sequence>
<evidence type="ECO:0000259" key="1">
    <source>
        <dbReference type="Pfam" id="PF13873"/>
    </source>
</evidence>
<protein>
    <recommendedName>
        <fullName evidence="1">Myb/SANT-like DNA-binding domain-containing protein</fullName>
    </recommendedName>
</protein>
<dbReference type="EMBL" id="JAIWYP010000010">
    <property type="protein sequence ID" value="KAH3752528.1"/>
    <property type="molecule type" value="Genomic_DNA"/>
</dbReference>
<feature type="domain" description="Myb/SANT-like DNA-binding" evidence="1">
    <location>
        <begin position="6"/>
        <end position="53"/>
    </location>
</feature>
<name>A0A9D4IA24_DREPO</name>
<dbReference type="Proteomes" id="UP000828390">
    <property type="component" value="Unassembled WGS sequence"/>
</dbReference>
<accession>A0A9D4IA24</accession>
<dbReference type="Pfam" id="PF13873">
    <property type="entry name" value="Myb_DNA-bind_5"/>
    <property type="match status" value="1"/>
</dbReference>
<reference evidence="2" key="1">
    <citation type="journal article" date="2019" name="bioRxiv">
        <title>The Genome of the Zebra Mussel, Dreissena polymorpha: A Resource for Invasive Species Research.</title>
        <authorList>
            <person name="McCartney M.A."/>
            <person name="Auch B."/>
            <person name="Kono T."/>
            <person name="Mallez S."/>
            <person name="Zhang Y."/>
            <person name="Obille A."/>
            <person name="Becker A."/>
            <person name="Abrahante J.E."/>
            <person name="Garbe J."/>
            <person name="Badalamenti J.P."/>
            <person name="Herman A."/>
            <person name="Mangelson H."/>
            <person name="Liachko I."/>
            <person name="Sullivan S."/>
            <person name="Sone E.D."/>
            <person name="Koren S."/>
            <person name="Silverstein K.A.T."/>
            <person name="Beckman K.B."/>
            <person name="Gohl D.M."/>
        </authorList>
    </citation>
    <scope>NUCLEOTIDE SEQUENCE</scope>
    <source>
        <strain evidence="2">Duluth1</strain>
        <tissue evidence="2">Whole animal</tissue>
    </source>
</reference>